<protein>
    <submittedName>
        <fullName evidence="1">Group-specific protein</fullName>
    </submittedName>
</protein>
<evidence type="ECO:0000313" key="1">
    <source>
        <dbReference type="EMBL" id="KOO41180.1"/>
    </source>
</evidence>
<dbReference type="OrthoDB" id="2353604at2"/>
<proteinExistence type="predicted"/>
<evidence type="ECO:0000313" key="2">
    <source>
        <dbReference type="Proteomes" id="UP000037558"/>
    </source>
</evidence>
<accession>A0A0M0KQT1</accession>
<dbReference type="EMBL" id="LILC01000030">
    <property type="protein sequence ID" value="KOO41180.1"/>
    <property type="molecule type" value="Genomic_DNA"/>
</dbReference>
<dbReference type="RefSeq" id="WP_053403165.1">
    <property type="nucleotide sequence ID" value="NZ_CP061868.1"/>
</dbReference>
<sequence>MPCEIDHSLESVFSKLESQKEFLPSSLYEEIHTYLSSERSQETLNEVFHLLKKYDLVSPEEQEVRRQNMHKLVRE</sequence>
<dbReference type="STRING" id="284581.AMD01_19770"/>
<organism evidence="1 2">
    <name type="scientific">Priestia koreensis</name>
    <dbReference type="NCBI Taxonomy" id="284581"/>
    <lineage>
        <taxon>Bacteria</taxon>
        <taxon>Bacillati</taxon>
        <taxon>Bacillota</taxon>
        <taxon>Bacilli</taxon>
        <taxon>Bacillales</taxon>
        <taxon>Bacillaceae</taxon>
        <taxon>Priestia</taxon>
    </lineage>
</organism>
<keyword evidence="2" id="KW-1185">Reference proteome</keyword>
<dbReference type="Proteomes" id="UP000037558">
    <property type="component" value="Unassembled WGS sequence"/>
</dbReference>
<comment type="caution">
    <text evidence="1">The sequence shown here is derived from an EMBL/GenBank/DDBJ whole genome shotgun (WGS) entry which is preliminary data.</text>
</comment>
<dbReference type="PATRIC" id="fig|284581.3.peg.4343"/>
<name>A0A0M0KQT1_9BACI</name>
<gene>
    <name evidence="1" type="ORF">AMD01_19770</name>
</gene>
<reference evidence="2" key="1">
    <citation type="submission" date="2015-08" db="EMBL/GenBank/DDBJ databases">
        <title>Fjat-14210 dsm16467.</title>
        <authorList>
            <person name="Liu B."/>
            <person name="Wang J."/>
            <person name="Zhu Y."/>
            <person name="Liu G."/>
            <person name="Chen Q."/>
            <person name="Chen Z."/>
            <person name="Lan J."/>
            <person name="Che J."/>
            <person name="Ge C."/>
            <person name="Shi H."/>
            <person name="Pan Z."/>
            <person name="Liu X."/>
        </authorList>
    </citation>
    <scope>NUCLEOTIDE SEQUENCE [LARGE SCALE GENOMIC DNA]</scope>
    <source>
        <strain evidence="2">DSM 16467</strain>
    </source>
</reference>
<dbReference type="AlphaFoldDB" id="A0A0M0KQT1"/>